<feature type="domain" description="Transcription factor tau subunit sfc3/Tfc3 C-terminal" evidence="8">
    <location>
        <begin position="1127"/>
        <end position="1257"/>
    </location>
</feature>
<keyword evidence="2" id="KW-0597">Phosphoprotein</keyword>
<dbReference type="InterPro" id="IPR036390">
    <property type="entry name" value="WH_DNA-bd_sf"/>
</dbReference>
<dbReference type="GO" id="GO:0042791">
    <property type="term" value="P:5S class rRNA transcription by RNA polymerase III"/>
    <property type="evidence" value="ECO:0007669"/>
    <property type="project" value="TreeGrafter"/>
</dbReference>
<accession>M2X5I5</accession>
<dbReference type="InterPro" id="IPR007309">
    <property type="entry name" value="TFIIIC_Bblock-bd"/>
</dbReference>
<evidence type="ECO:0000256" key="3">
    <source>
        <dbReference type="ARBA" id="ARBA00023125"/>
    </source>
</evidence>
<dbReference type="GO" id="GO:0005634">
    <property type="term" value="C:nucleus"/>
    <property type="evidence" value="ECO:0007669"/>
    <property type="project" value="UniProtKB-SubCell"/>
</dbReference>
<comment type="subcellular location">
    <subcellularLocation>
        <location evidence="1">Nucleus</location>
    </subcellularLocation>
</comment>
<feature type="domain" description="GTF3C1 extended winged-helix" evidence="9">
    <location>
        <begin position="467"/>
        <end position="557"/>
    </location>
</feature>
<dbReference type="EMBL" id="KB454490">
    <property type="protein sequence ID" value="EME31750.1"/>
    <property type="molecule type" value="Genomic_DNA"/>
</dbReference>
<feature type="region of interest" description="Disordered" evidence="6">
    <location>
        <begin position="1098"/>
        <end position="1117"/>
    </location>
</feature>
<dbReference type="GeneID" id="17090373"/>
<evidence type="ECO:0000259" key="8">
    <source>
        <dbReference type="Pfam" id="PF20222"/>
    </source>
</evidence>
<evidence type="ECO:0000256" key="4">
    <source>
        <dbReference type="ARBA" id="ARBA00023163"/>
    </source>
</evidence>
<dbReference type="InterPro" id="IPR036388">
    <property type="entry name" value="WH-like_DNA-bd_sf"/>
</dbReference>
<evidence type="ECO:0000256" key="2">
    <source>
        <dbReference type="ARBA" id="ARBA00022553"/>
    </source>
</evidence>
<dbReference type="Pfam" id="PF20222">
    <property type="entry name" value="DUF6581"/>
    <property type="match status" value="1"/>
</dbReference>
<dbReference type="OrthoDB" id="68020at2759"/>
<dbReference type="Gramene" id="EME31750">
    <property type="protein sequence ID" value="EME31750"/>
    <property type="gene ID" value="Gasu_11250"/>
</dbReference>
<dbReference type="RefSeq" id="XP_005708270.1">
    <property type="nucleotide sequence ID" value="XM_005708213.1"/>
</dbReference>
<dbReference type="Pfam" id="PF24101">
    <property type="entry name" value="WHD_GTF3C1"/>
    <property type="match status" value="1"/>
</dbReference>
<dbReference type="PANTHER" id="PTHR15180:SF1">
    <property type="entry name" value="GENERAL TRANSCRIPTION FACTOR 3C POLYPEPTIDE 1"/>
    <property type="match status" value="1"/>
</dbReference>
<keyword evidence="4" id="KW-0804">Transcription</keyword>
<protein>
    <submittedName>
        <fullName evidence="10">Uncharacterized protein</fullName>
    </submittedName>
</protein>
<dbReference type="InterPro" id="IPR046488">
    <property type="entry name" value="Sfc3/Tfc3_C"/>
</dbReference>
<dbReference type="GO" id="GO:0006384">
    <property type="term" value="P:transcription initiation at RNA polymerase III promoter"/>
    <property type="evidence" value="ECO:0007669"/>
    <property type="project" value="InterPro"/>
</dbReference>
<dbReference type="InterPro" id="IPR056467">
    <property type="entry name" value="eWH_GTF3C1"/>
</dbReference>
<evidence type="ECO:0000313" key="10">
    <source>
        <dbReference type="EMBL" id="EME31750.1"/>
    </source>
</evidence>
<feature type="region of interest" description="Disordered" evidence="6">
    <location>
        <begin position="864"/>
        <end position="890"/>
    </location>
</feature>
<proteinExistence type="predicted"/>
<feature type="compositionally biased region" description="Basic and acidic residues" evidence="6">
    <location>
        <begin position="1108"/>
        <end position="1117"/>
    </location>
</feature>
<evidence type="ECO:0000259" key="9">
    <source>
        <dbReference type="Pfam" id="PF24101"/>
    </source>
</evidence>
<evidence type="ECO:0000256" key="6">
    <source>
        <dbReference type="SAM" id="MobiDB-lite"/>
    </source>
</evidence>
<dbReference type="Gene3D" id="1.10.10.10">
    <property type="entry name" value="Winged helix-like DNA-binding domain superfamily/Winged helix DNA-binding domain"/>
    <property type="match status" value="1"/>
</dbReference>
<dbReference type="InterPro" id="IPR044210">
    <property type="entry name" value="Tfc3-like"/>
</dbReference>
<keyword evidence="11" id="KW-1185">Reference proteome</keyword>
<keyword evidence="3" id="KW-0238">DNA-binding</keyword>
<evidence type="ECO:0000313" key="11">
    <source>
        <dbReference type="Proteomes" id="UP000030680"/>
    </source>
</evidence>
<evidence type="ECO:0000256" key="1">
    <source>
        <dbReference type="ARBA" id="ARBA00004123"/>
    </source>
</evidence>
<keyword evidence="5" id="KW-0539">Nucleus</keyword>
<name>M2X5I5_GALSU</name>
<dbReference type="GO" id="GO:0003677">
    <property type="term" value="F:DNA binding"/>
    <property type="evidence" value="ECO:0007669"/>
    <property type="project" value="UniProtKB-KW"/>
</dbReference>
<feature type="region of interest" description="Disordered" evidence="6">
    <location>
        <begin position="923"/>
        <end position="952"/>
    </location>
</feature>
<dbReference type="SUPFAM" id="SSF46785">
    <property type="entry name" value="Winged helix' DNA-binding domain"/>
    <property type="match status" value="1"/>
</dbReference>
<dbReference type="PANTHER" id="PTHR15180">
    <property type="entry name" value="GENERAL TRANSCRIPTION FACTOR 3C POLYPEPTIDE 1"/>
    <property type="match status" value="1"/>
</dbReference>
<dbReference type="KEGG" id="gsl:Gasu_11250"/>
<sequence>MDLFISLVKKELALSKDGLKLEEAVSRVSEYTGYVPPLQYNTLSHLVEELLTRKEFQLEGGCQLPESFHIRSDNFTSDYRSHLAKAFDAEQVEEQAVRQSLLNCSWSCSETVFLRVCGFSELEQAQISSESFRILTIIAKYSHQGGIRQSYLAKLASVDPHTLHHHIRVLRNMRLITRKREIRNSGDNNKPMRTYKICLNSFRFKSNGSLGDDSECHGVKQETLKYSQSTTLKSNDSADLNTSDTEVVFDYTTHLRNILETLFEKDGYTMALNSLKEEFLKELEETFSESKEYSMRGKALRYWRNAINKLEERNMIERFILNANDEEISEEVEYVRLKMFEATNDRSLRSEERSVLQHRLLWERTLEFQVLALIVESGEKGISQRELLGRLGCKASRKVISSVCRGLLTNLGFKAKSLQEGKQAVHYYVSPEHFRYLDLNNANFVEMKRFYENSHLCSRTQQVTNLQNELRTKNLLEHIREEKVLNLSDLGHFLATWEGASFSRVDKKTVRRLVQRLEEAGLVKTMSVDMPHILERESPQQIRLVTLPELGENSSEIEEFLRQWSSSAGWKMFTSTTKEETGSATNTTKNIVTLSSRHQTNTPTDGQESSKIFLGLGKMLHGRRLHLHLFRYFLKNRPSFNDSPGTMQLDVVIKTMKTEDFLELFGDSSCMHWVPSDARHFPISALPENIAAKLFRSRPINRKLSLLVDLLERLLLLSKLPNFRCILSTEILVCGWDDTTTKFTFRDIADVDKFWFYLQSNCLLFSSKKRRMLGHHKTYEGEDETQKLCLHNLFPEAYNRKQWCDKIWKLPKNSRSELSASVKAQLLAIQGNITHESLCELSEYFQLDICEIFTEAIRESNRSKERINPIRKDSLHDNSHSPQSMSEENFCLERKDEEIDSFARRKRKSSSDWPNAKLSKRAFSKEKVSTSQASKDSSIDGRTQRKKRSVRTSWTDNQDKELIIYVFDQKISEIEKSVEVLGKRDVYSVLHAKVRSWDAVGLNLGHNGQACKRRFLTLYRTFPYNEIISQLCQYIVESWRNNSLRKFQNRSVVESLLPLKNSVEVTPKIDPLNLSEIEDIPNSVEELMMQYDIDTLHGTRTSSLTGGKENKQEHHGHEATNVGSLAPKMVAIEELIKLVLRESEDTYVPERGMSILNRFTEEELKVALDDLRQRGTVVSQRADRHNREYSVSWKILKITSENSFGDSFQEEYSSARKSLVDKAALDKEIVIDKDSQQSGSIAAILSLASTGNFLLYPNVDKTYFETIKAKGLSKSVGSGGIGFHLKQYSDTISLSRVSSRDDIPHWNINLIPLDILEVFLSHDDCNSEERLDLPFCSFDDSEEHDTEFSISVVANYSEVKIEEIQVLVEQIHSSEENGMTMNEIMDHNPKWTKLQVHQVLQGLVHFRIVYVSFIHGDEVRFLSQRFAKRFLLPKGDEETETSSQQTIPFPWTNLAGVTDTNFLMELQYWILYVIMSHPGIEENYLWNILRESEVPLASVRTMIEWLEKDGRISKLQRLVDNMGYVTYYVPEQNCMGSIAQ</sequence>
<organism evidence="10 11">
    <name type="scientific">Galdieria sulphuraria</name>
    <name type="common">Red alga</name>
    <dbReference type="NCBI Taxonomy" id="130081"/>
    <lineage>
        <taxon>Eukaryota</taxon>
        <taxon>Rhodophyta</taxon>
        <taxon>Bangiophyceae</taxon>
        <taxon>Galdieriales</taxon>
        <taxon>Galdieriaceae</taxon>
        <taxon>Galdieria</taxon>
    </lineage>
</organism>
<dbReference type="Proteomes" id="UP000030680">
    <property type="component" value="Unassembled WGS sequence"/>
</dbReference>
<feature type="compositionally biased region" description="Basic and acidic residues" evidence="6">
    <location>
        <begin position="864"/>
        <end position="879"/>
    </location>
</feature>
<gene>
    <name evidence="10" type="ORF">Gasu_11250</name>
</gene>
<evidence type="ECO:0000256" key="5">
    <source>
        <dbReference type="ARBA" id="ARBA00023242"/>
    </source>
</evidence>
<evidence type="ECO:0000259" key="7">
    <source>
        <dbReference type="Pfam" id="PF04182"/>
    </source>
</evidence>
<reference evidence="11" key="1">
    <citation type="journal article" date="2013" name="Science">
        <title>Gene transfer from bacteria and archaea facilitated evolution of an extremophilic eukaryote.</title>
        <authorList>
            <person name="Schonknecht G."/>
            <person name="Chen W.H."/>
            <person name="Ternes C.M."/>
            <person name="Barbier G.G."/>
            <person name="Shrestha R.P."/>
            <person name="Stanke M."/>
            <person name="Brautigam A."/>
            <person name="Baker B.J."/>
            <person name="Banfield J.F."/>
            <person name="Garavito R.M."/>
            <person name="Carr K."/>
            <person name="Wilkerson C."/>
            <person name="Rensing S.A."/>
            <person name="Gagneul D."/>
            <person name="Dickenson N.E."/>
            <person name="Oesterhelt C."/>
            <person name="Lercher M.J."/>
            <person name="Weber A.P."/>
        </authorList>
    </citation>
    <scope>NUCLEOTIDE SEQUENCE [LARGE SCALE GENOMIC DNA]</scope>
    <source>
        <strain evidence="11">074W</strain>
    </source>
</reference>
<dbReference type="Pfam" id="PF04182">
    <property type="entry name" value="B-block_TFIIIC"/>
    <property type="match status" value="1"/>
</dbReference>
<dbReference type="GO" id="GO:0000127">
    <property type="term" value="C:transcription factor TFIIIC complex"/>
    <property type="evidence" value="ECO:0007669"/>
    <property type="project" value="InterPro"/>
</dbReference>
<feature type="domain" description="B-block binding subunit of TFIIIC" evidence="7">
    <location>
        <begin position="130"/>
        <end position="202"/>
    </location>
</feature>